<dbReference type="RefSeq" id="WP_380605445.1">
    <property type="nucleotide sequence ID" value="NZ_JBHSDU010000015.1"/>
</dbReference>
<dbReference type="InterPro" id="IPR029062">
    <property type="entry name" value="Class_I_gatase-like"/>
</dbReference>
<dbReference type="CDD" id="cd03143">
    <property type="entry name" value="A4_beta-galactosidase_middle_domain"/>
    <property type="match status" value="1"/>
</dbReference>
<comment type="caution">
    <text evidence="2">The sequence shown here is derived from an EMBL/GenBank/DDBJ whole genome shotgun (WGS) entry which is preliminary data.</text>
</comment>
<dbReference type="EMBL" id="JBHSDU010000015">
    <property type="protein sequence ID" value="MFC4314344.1"/>
    <property type="molecule type" value="Genomic_DNA"/>
</dbReference>
<feature type="chain" id="PRO_5046006114" evidence="1">
    <location>
        <begin position="19"/>
        <end position="893"/>
    </location>
</feature>
<dbReference type="NCBIfam" id="NF045579">
    <property type="entry name" value="rhamnoside_JR"/>
    <property type="match status" value="1"/>
</dbReference>
<evidence type="ECO:0000313" key="2">
    <source>
        <dbReference type="EMBL" id="MFC4314344.1"/>
    </source>
</evidence>
<gene>
    <name evidence="2" type="ORF">ACFPN2_35090</name>
</gene>
<keyword evidence="1" id="KW-0732">Signal</keyword>
<dbReference type="InterPro" id="IPR008979">
    <property type="entry name" value="Galactose-bd-like_sf"/>
</dbReference>
<dbReference type="SUPFAM" id="SSF49785">
    <property type="entry name" value="Galactose-binding domain-like"/>
    <property type="match status" value="1"/>
</dbReference>
<keyword evidence="3" id="KW-1185">Reference proteome</keyword>
<name>A0ABV8T337_9GAMM</name>
<feature type="signal peptide" evidence="1">
    <location>
        <begin position="1"/>
        <end position="18"/>
    </location>
</feature>
<dbReference type="PANTHER" id="PTHR36848:SF2">
    <property type="entry name" value="SECRETED PROTEIN"/>
    <property type="match status" value="1"/>
</dbReference>
<dbReference type="Proteomes" id="UP001595904">
    <property type="component" value="Unassembled WGS sequence"/>
</dbReference>
<keyword evidence="2" id="KW-0378">Hydrolase</keyword>
<dbReference type="Gene3D" id="2.60.120.260">
    <property type="entry name" value="Galactose-binding domain-like"/>
    <property type="match status" value="1"/>
</dbReference>
<evidence type="ECO:0000313" key="3">
    <source>
        <dbReference type="Proteomes" id="UP001595904"/>
    </source>
</evidence>
<dbReference type="Pfam" id="PF17132">
    <property type="entry name" value="Glyco_hydro_106"/>
    <property type="match status" value="2"/>
</dbReference>
<protein>
    <submittedName>
        <fullName evidence="2">Glycosyl hydrolase</fullName>
    </submittedName>
</protein>
<organism evidence="2 3">
    <name type="scientific">Steroidobacter flavus</name>
    <dbReference type="NCBI Taxonomy" id="1842136"/>
    <lineage>
        <taxon>Bacteria</taxon>
        <taxon>Pseudomonadati</taxon>
        <taxon>Pseudomonadota</taxon>
        <taxon>Gammaproteobacteria</taxon>
        <taxon>Steroidobacterales</taxon>
        <taxon>Steroidobacteraceae</taxon>
        <taxon>Steroidobacter</taxon>
    </lineage>
</organism>
<dbReference type="GO" id="GO:0016787">
    <property type="term" value="F:hydrolase activity"/>
    <property type="evidence" value="ECO:0007669"/>
    <property type="project" value="UniProtKB-KW"/>
</dbReference>
<proteinExistence type="predicted"/>
<evidence type="ECO:0000256" key="1">
    <source>
        <dbReference type="SAM" id="SignalP"/>
    </source>
</evidence>
<sequence length="893" mass="97492">MKRITILFVALFCNVCFAQERGDAASLWQRFQQPADDARPMMRWWWFGPAVTHVELDREIAAMKAGGFGGFEVQPVYALSTDDPASGIVNAPYLSDTFLAALRHTSETARASGMRMDVTLGSGWPFGGPHVSITHAASEIRRVEISVPPGAATIGLPLMEPGEHGVGLFLDGVRLPLSNEAAVDVRPTSQERKAYLFMAGRTGQQVKRAAVGAEGFVIDHLSSGAVADHLAAVGDRLMSAFDGGTKPYAMFSDSLESYGASWTDDLPQEFERRRGYNLLEHLPALFAEGSDGAAVRFDWSRTLSELVDERYLTPINAWARQHGTRFRAQVYGLPPPTLSSNALVDLPEGEGADWRRFNSTRWATSAAHVYERGVVSSETWTWLHSPSWAATPLDMKVEADRHFLQGVNQIVGHGWSYSPPGVAEPGWAFYAAAALNDHNPWYPVMPTVTRYLQRVSAMLREGESESSVAIYLPTEDAFADMRPSRASVNEGMRERLEPNIVGQVLDAGQTFDFIDASAIRAGKLTHRLLILPSLTRIDPAAFERIAAWVDNGGQVLVAGALPNQGGGLMDAAASSQKVQQISRRFIEGASKERVRVVAPDSVGSTLRTVLEPTVSLAPFDSAFGFVRRRLDQGDLYFIANTGPRPIATRARFAGDNGRGEWWDAVTGERSSAGTGNIAVHLAPYESKLLVFVAGLDQIEPASEQQLAPVLDLSTGWRVQAAGVTATPPQPGASWADDPKLKYYSGSVTYRRSVVVPKAALANPTRLLLDFGTDSPLPDIRQDRPRALLDAPVRDAALVRVNGQEAGSVWLPPWRLDVTKLLRPGKNEIEIVVMNSALNALSARPRSKRLLELRYGQRFKEEDQDKMQPAPSGLLRPVTLVRAASVAEVTDSVK</sequence>
<accession>A0ABV8T337</accession>
<dbReference type="InterPro" id="IPR053161">
    <property type="entry name" value="Ulvan_degrading_GH"/>
</dbReference>
<dbReference type="Gene3D" id="3.40.50.880">
    <property type="match status" value="1"/>
</dbReference>
<dbReference type="PANTHER" id="PTHR36848">
    <property type="entry name" value="DNA-BINDING PROTEIN (PUTATIVE SECRETED PROTEIN)-RELATED"/>
    <property type="match status" value="1"/>
</dbReference>
<reference evidence="3" key="1">
    <citation type="journal article" date="2019" name="Int. J. Syst. Evol. Microbiol.">
        <title>The Global Catalogue of Microorganisms (GCM) 10K type strain sequencing project: providing services to taxonomists for standard genome sequencing and annotation.</title>
        <authorList>
            <consortium name="The Broad Institute Genomics Platform"/>
            <consortium name="The Broad Institute Genome Sequencing Center for Infectious Disease"/>
            <person name="Wu L."/>
            <person name="Ma J."/>
        </authorList>
    </citation>
    <scope>NUCLEOTIDE SEQUENCE [LARGE SCALE GENOMIC DNA]</scope>
    <source>
        <strain evidence="3">CGMCC 1.10759</strain>
    </source>
</reference>